<name>A0A1Z5JZA3_FISSO</name>
<dbReference type="PANTHER" id="PTHR24153:SF8">
    <property type="entry name" value="FORKED, ISOFORM F"/>
    <property type="match status" value="1"/>
</dbReference>
<keyword evidence="6" id="KW-1185">Reference proteome</keyword>
<dbReference type="InParanoid" id="A0A1Z5JZA3"/>
<keyword evidence="2" id="KW-0040">ANK repeat</keyword>
<dbReference type="InterPro" id="IPR036770">
    <property type="entry name" value="Ankyrin_rpt-contain_sf"/>
</dbReference>
<evidence type="ECO:0000256" key="3">
    <source>
        <dbReference type="SAM" id="Coils"/>
    </source>
</evidence>
<feature type="region of interest" description="Disordered" evidence="4">
    <location>
        <begin position="1"/>
        <end position="70"/>
    </location>
</feature>
<dbReference type="Proteomes" id="UP000198406">
    <property type="component" value="Unassembled WGS sequence"/>
</dbReference>
<evidence type="ECO:0000313" key="6">
    <source>
        <dbReference type="Proteomes" id="UP000198406"/>
    </source>
</evidence>
<protein>
    <submittedName>
        <fullName evidence="5">Uncharacterized protein</fullName>
    </submittedName>
</protein>
<reference evidence="5 6" key="1">
    <citation type="journal article" date="2015" name="Plant Cell">
        <title>Oil accumulation by the oleaginous diatom Fistulifera solaris as revealed by the genome and transcriptome.</title>
        <authorList>
            <person name="Tanaka T."/>
            <person name="Maeda Y."/>
            <person name="Veluchamy A."/>
            <person name="Tanaka M."/>
            <person name="Abida H."/>
            <person name="Marechal E."/>
            <person name="Bowler C."/>
            <person name="Muto M."/>
            <person name="Sunaga Y."/>
            <person name="Tanaka M."/>
            <person name="Yoshino T."/>
            <person name="Taniguchi T."/>
            <person name="Fukuda Y."/>
            <person name="Nemoto M."/>
            <person name="Matsumoto M."/>
            <person name="Wong P.S."/>
            <person name="Aburatani S."/>
            <person name="Fujibuchi W."/>
        </authorList>
    </citation>
    <scope>NUCLEOTIDE SEQUENCE [LARGE SCALE GENOMIC DNA]</scope>
    <source>
        <strain evidence="5 6">JPCC DA0580</strain>
    </source>
</reference>
<dbReference type="SUPFAM" id="SSF48403">
    <property type="entry name" value="Ankyrin repeat"/>
    <property type="match status" value="1"/>
</dbReference>
<sequence length="989" mass="111448">MIWNLLDPRPVEKSDQAAEVAAAVQATKISDSAPAPEPNTGRDVTKAPQPESSAASDDAQREPAPAAAPNEVDYEKKCTRLYKSIEEATTEDSWGPIITFLDSGVWPNSGIYGENIVDPITPSEQAKTWVTRFAPDNDQKVLWSQLPLHLAIVCDAPFSVIGRLIELYPQAVRCTDDQHMLPIHLALRHNASDDVVAYLLMQFPESVNAKGKDGRLPVDCALRAESKVRGKILEIFVKKTKAKSSKVVAASGAAAEKEIVSLKTQLEAKTLALEHAESKLAALEKMKDEMEMELLRKQSEVKMLKDRSAEEAINKDAISDMADNKLMGDLEMQTKLEELEEERDEALAMLKKAKETEIALRADLDKATEAVLSSTPGELEFLKNDVKKLNFMLLEKSRRDAQDQINVLREELERSMKQADKKNTTELRTMQRTMEELRNAATNTRTKDEINMLKDEVEMLRAELKDKEDLNKTRAELEQLKKTIEVELKTTEGKTQAEVAALHKAVENMRMDELQTKTASQLSKLKKELERVKKELQESDLLRKTKDDIAELNAIVNANLEYATGEARTQLSANAKSLARIADALENNCSSSELLMIRKELKSLRSDIKERQKSESVRKELLELKRIIEAELRNAGGKTRNEVQNLKKALKKLDEGQLYALNSDDLSTHKGELESIKEDLERKDTANKIKNDLDEIKLSLQGNVKAWNGMNKRVVASLLTTAEDMRCSRLDKMSFKELSDVKVAIKELKIEVAHVEQATKTKSDLDQLKSTLEDALKYSEGVTAHELYAMKKVIDSIDVEELEIKNKEEWDMIRTELNALKDDLKTKEAGETLLRRELEELRGGRSSIDSKKKSSKKWRGVFSRFRKSSEIESPSKMSRVPERRHDSDDSDVETISPPSVYPGQQYERDSDDHSRSSFFNSLRTRHSIKSPRMGKFAGSRSFKQTGPPTPKESNNKSIFTIDPNTGEVTMESDQKKKEDVNPLSDAVSV</sequence>
<comment type="caution">
    <text evidence="5">The sequence shown here is derived from an EMBL/GenBank/DDBJ whole genome shotgun (WGS) entry which is preliminary data.</text>
</comment>
<keyword evidence="3" id="KW-0175">Coiled coil</keyword>
<evidence type="ECO:0000256" key="2">
    <source>
        <dbReference type="ARBA" id="ARBA00023043"/>
    </source>
</evidence>
<organism evidence="5 6">
    <name type="scientific">Fistulifera solaris</name>
    <name type="common">Oleaginous diatom</name>
    <dbReference type="NCBI Taxonomy" id="1519565"/>
    <lineage>
        <taxon>Eukaryota</taxon>
        <taxon>Sar</taxon>
        <taxon>Stramenopiles</taxon>
        <taxon>Ochrophyta</taxon>
        <taxon>Bacillariophyta</taxon>
        <taxon>Bacillariophyceae</taxon>
        <taxon>Bacillariophycidae</taxon>
        <taxon>Naviculales</taxon>
        <taxon>Naviculaceae</taxon>
        <taxon>Fistulifera</taxon>
    </lineage>
</organism>
<dbReference type="AlphaFoldDB" id="A0A1Z5JZA3"/>
<evidence type="ECO:0000256" key="4">
    <source>
        <dbReference type="SAM" id="MobiDB-lite"/>
    </source>
</evidence>
<feature type="coiled-coil region" evidence="3">
    <location>
        <begin position="259"/>
        <end position="542"/>
    </location>
</feature>
<feature type="compositionally biased region" description="Polar residues" evidence="4">
    <location>
        <begin position="941"/>
        <end position="967"/>
    </location>
</feature>
<dbReference type="GO" id="GO:0005737">
    <property type="term" value="C:cytoplasm"/>
    <property type="evidence" value="ECO:0007669"/>
    <property type="project" value="TreeGrafter"/>
</dbReference>
<feature type="region of interest" description="Disordered" evidence="4">
    <location>
        <begin position="869"/>
        <end position="989"/>
    </location>
</feature>
<feature type="compositionally biased region" description="Low complexity" evidence="4">
    <location>
        <begin position="17"/>
        <end position="26"/>
    </location>
</feature>
<dbReference type="PANTHER" id="PTHR24153">
    <property type="entry name" value="ESPIN"/>
    <property type="match status" value="1"/>
</dbReference>
<dbReference type="Gene3D" id="1.25.40.20">
    <property type="entry name" value="Ankyrin repeat-containing domain"/>
    <property type="match status" value="1"/>
</dbReference>
<dbReference type="EMBL" id="BDSP01000136">
    <property type="protein sequence ID" value="GAX19212.1"/>
    <property type="molecule type" value="Genomic_DNA"/>
</dbReference>
<accession>A0A1Z5JZA3</accession>
<evidence type="ECO:0000313" key="5">
    <source>
        <dbReference type="EMBL" id="GAX19212.1"/>
    </source>
</evidence>
<dbReference type="GO" id="GO:0051017">
    <property type="term" value="P:actin filament bundle assembly"/>
    <property type="evidence" value="ECO:0007669"/>
    <property type="project" value="TreeGrafter"/>
</dbReference>
<evidence type="ECO:0000256" key="1">
    <source>
        <dbReference type="ARBA" id="ARBA00022737"/>
    </source>
</evidence>
<dbReference type="OrthoDB" id="49250at2759"/>
<gene>
    <name evidence="5" type="ORF">FisN_4Lh203</name>
</gene>
<dbReference type="InterPro" id="IPR052420">
    <property type="entry name" value="Espin/Espin-like"/>
</dbReference>
<dbReference type="GO" id="GO:0051015">
    <property type="term" value="F:actin filament binding"/>
    <property type="evidence" value="ECO:0007669"/>
    <property type="project" value="TreeGrafter"/>
</dbReference>
<feature type="compositionally biased region" description="Basic and acidic residues" evidence="4">
    <location>
        <begin position="906"/>
        <end position="915"/>
    </location>
</feature>
<proteinExistence type="predicted"/>
<keyword evidence="1" id="KW-0677">Repeat</keyword>